<dbReference type="InterPro" id="IPR012495">
    <property type="entry name" value="TadE-like_dom"/>
</dbReference>
<sequence length="162" mass="17098">MRALTFNSVSTRKRLRSGVQTLELVIAFPVLLIASLAILQFAVVSTFRATVEGAVAEAAREAAKTLDPADAPQAAHATFNQALQLHGISTSIPKIALAIDRVGSRTVFGDPTFAPSPAAVFGNEVRVTASVSLQNAPVLNLLKTFGLDFDQRTIETTHVSGA</sequence>
<feature type="domain" description="TadE-like" evidence="2">
    <location>
        <begin position="18"/>
        <end position="60"/>
    </location>
</feature>
<name>A0A2S8GGB7_9BACT</name>
<evidence type="ECO:0000256" key="1">
    <source>
        <dbReference type="SAM" id="Phobius"/>
    </source>
</evidence>
<accession>A0A2S8GGB7</accession>
<dbReference type="Pfam" id="PF07811">
    <property type="entry name" value="TadE"/>
    <property type="match status" value="1"/>
</dbReference>
<evidence type="ECO:0000259" key="2">
    <source>
        <dbReference type="Pfam" id="PF07811"/>
    </source>
</evidence>
<evidence type="ECO:0000313" key="3">
    <source>
        <dbReference type="EMBL" id="PQO43094.1"/>
    </source>
</evidence>
<keyword evidence="1" id="KW-1133">Transmembrane helix</keyword>
<dbReference type="RefSeq" id="WP_105338306.1">
    <property type="nucleotide sequence ID" value="NZ_PUHZ01000024.1"/>
</dbReference>
<keyword evidence="1" id="KW-0812">Transmembrane</keyword>
<feature type="transmembrane region" description="Helical" evidence="1">
    <location>
        <begin position="21"/>
        <end position="43"/>
    </location>
</feature>
<dbReference type="OrthoDB" id="276608at2"/>
<dbReference type="EMBL" id="PUHZ01000024">
    <property type="protein sequence ID" value="PQO43094.1"/>
    <property type="molecule type" value="Genomic_DNA"/>
</dbReference>
<evidence type="ECO:0000313" key="4">
    <source>
        <dbReference type="Proteomes" id="UP000237819"/>
    </source>
</evidence>
<gene>
    <name evidence="3" type="ORF">C5Y93_25625</name>
</gene>
<reference evidence="3 4" key="1">
    <citation type="submission" date="2018-02" db="EMBL/GenBank/DDBJ databases">
        <title>Comparative genomes isolates from brazilian mangrove.</title>
        <authorList>
            <person name="Araujo J.E."/>
            <person name="Taketani R.G."/>
            <person name="Silva M.C.P."/>
            <person name="Loureco M.V."/>
            <person name="Andreote F.D."/>
        </authorList>
    </citation>
    <scope>NUCLEOTIDE SEQUENCE [LARGE SCALE GENOMIC DNA]</scope>
    <source>
        <strain evidence="3 4">Nap-Phe MGV</strain>
    </source>
</reference>
<protein>
    <recommendedName>
        <fullName evidence="2">TadE-like domain-containing protein</fullName>
    </recommendedName>
</protein>
<keyword evidence="1" id="KW-0472">Membrane</keyword>
<organism evidence="3 4">
    <name type="scientific">Blastopirellula marina</name>
    <dbReference type="NCBI Taxonomy" id="124"/>
    <lineage>
        <taxon>Bacteria</taxon>
        <taxon>Pseudomonadati</taxon>
        <taxon>Planctomycetota</taxon>
        <taxon>Planctomycetia</taxon>
        <taxon>Pirellulales</taxon>
        <taxon>Pirellulaceae</taxon>
        <taxon>Blastopirellula</taxon>
    </lineage>
</organism>
<comment type="caution">
    <text evidence="3">The sequence shown here is derived from an EMBL/GenBank/DDBJ whole genome shotgun (WGS) entry which is preliminary data.</text>
</comment>
<proteinExistence type="predicted"/>
<dbReference type="Proteomes" id="UP000237819">
    <property type="component" value="Unassembled WGS sequence"/>
</dbReference>
<dbReference type="AlphaFoldDB" id="A0A2S8GGB7"/>